<dbReference type="Gene3D" id="1.10.10.10">
    <property type="entry name" value="Winged helix-like DNA-binding domain superfamily/Winged helix DNA-binding domain"/>
    <property type="match status" value="1"/>
</dbReference>
<feature type="domain" description="HTH arsR-type" evidence="3">
    <location>
        <begin position="35"/>
        <end position="120"/>
    </location>
</feature>
<dbReference type="InterPro" id="IPR011991">
    <property type="entry name" value="ArsR-like_HTH"/>
</dbReference>
<evidence type="ECO:0000313" key="4">
    <source>
        <dbReference type="EMBL" id="SMX79931.1"/>
    </source>
</evidence>
<dbReference type="InterPro" id="IPR000835">
    <property type="entry name" value="HTH_MarR-typ"/>
</dbReference>
<organism evidence="4 5">
    <name type="scientific">Brevibacterium antiquum CNRZ 918</name>
    <dbReference type="NCBI Taxonomy" id="1255637"/>
    <lineage>
        <taxon>Bacteria</taxon>
        <taxon>Bacillati</taxon>
        <taxon>Actinomycetota</taxon>
        <taxon>Actinomycetes</taxon>
        <taxon>Micrococcales</taxon>
        <taxon>Brevibacteriaceae</taxon>
        <taxon>Brevibacterium</taxon>
    </lineage>
</organism>
<dbReference type="EMBL" id="FXZD01000003">
    <property type="protein sequence ID" value="SMX79931.1"/>
    <property type="molecule type" value="Genomic_DNA"/>
</dbReference>
<dbReference type="CDD" id="cd00090">
    <property type="entry name" value="HTH_ARSR"/>
    <property type="match status" value="1"/>
</dbReference>
<dbReference type="InterPro" id="IPR001845">
    <property type="entry name" value="HTH_ArsR_DNA-bd_dom"/>
</dbReference>
<dbReference type="Pfam" id="PF13601">
    <property type="entry name" value="HTH_34"/>
    <property type="match status" value="1"/>
</dbReference>
<evidence type="ECO:0000256" key="1">
    <source>
        <dbReference type="SAM" id="MobiDB-lite"/>
    </source>
</evidence>
<feature type="region of interest" description="Disordered" evidence="1">
    <location>
        <begin position="1"/>
        <end position="37"/>
    </location>
</feature>
<sequence>MNPKKNSTTAPYSRAEPRPEESHEPIPHLGGSLARIESDLGNPTRLGIVASLKNRDRAEFKLLRDSLGVSDSVLSRHISALEKAGMIEVRKGYVGKRPRTWVAITPDGGARLDAHVQALRELAGGGADQQ</sequence>
<dbReference type="SUPFAM" id="SSF46785">
    <property type="entry name" value="Winged helix' DNA-binding domain"/>
    <property type="match status" value="1"/>
</dbReference>
<dbReference type="Proteomes" id="UP000234433">
    <property type="component" value="Unassembled WGS sequence"/>
</dbReference>
<proteinExistence type="predicted"/>
<feature type="compositionally biased region" description="Polar residues" evidence="1">
    <location>
        <begin position="1"/>
        <end position="11"/>
    </location>
</feature>
<feature type="compositionally biased region" description="Basic and acidic residues" evidence="1">
    <location>
        <begin position="15"/>
        <end position="26"/>
    </location>
</feature>
<reference evidence="4 5" key="1">
    <citation type="submission" date="2017-03" db="EMBL/GenBank/DDBJ databases">
        <authorList>
            <person name="Afonso C.L."/>
            <person name="Miller P.J."/>
            <person name="Scott M.A."/>
            <person name="Spackman E."/>
            <person name="Goraichik I."/>
            <person name="Dimitrov K.M."/>
            <person name="Suarez D.L."/>
            <person name="Swayne D.E."/>
        </authorList>
    </citation>
    <scope>NUCLEOTIDE SEQUENCE [LARGE SCALE GENOMIC DNA]</scope>
    <source>
        <strain evidence="4 5">CNRZ 918</strain>
    </source>
</reference>
<dbReference type="InterPro" id="IPR027395">
    <property type="entry name" value="WH_DNA-bd_dom"/>
</dbReference>
<gene>
    <name evidence="4" type="ORF">BANT918_01186</name>
</gene>
<evidence type="ECO:0000313" key="5">
    <source>
        <dbReference type="Proteomes" id="UP000234433"/>
    </source>
</evidence>
<accession>A0A2H1IXV8</accession>
<dbReference type="GO" id="GO:0003700">
    <property type="term" value="F:DNA-binding transcription factor activity"/>
    <property type="evidence" value="ECO:0007669"/>
    <property type="project" value="InterPro"/>
</dbReference>
<dbReference type="SMART" id="SM00418">
    <property type="entry name" value="HTH_ARSR"/>
    <property type="match status" value="1"/>
</dbReference>
<evidence type="ECO:0000259" key="3">
    <source>
        <dbReference type="SMART" id="SM00418"/>
    </source>
</evidence>
<dbReference type="SMART" id="SM00347">
    <property type="entry name" value="HTH_MARR"/>
    <property type="match status" value="1"/>
</dbReference>
<dbReference type="PANTHER" id="PTHR37318">
    <property type="entry name" value="BSL7504 PROTEIN"/>
    <property type="match status" value="1"/>
</dbReference>
<dbReference type="AlphaFoldDB" id="A0A2H1IXV8"/>
<name>A0A2H1IXV8_9MICO</name>
<dbReference type="InterPro" id="IPR036388">
    <property type="entry name" value="WH-like_DNA-bd_sf"/>
</dbReference>
<dbReference type="OrthoDB" id="4952043at2"/>
<feature type="domain" description="HTH marR-type" evidence="2">
    <location>
        <begin position="35"/>
        <end position="130"/>
    </location>
</feature>
<dbReference type="PANTHER" id="PTHR37318:SF1">
    <property type="entry name" value="BSL7504 PROTEIN"/>
    <property type="match status" value="1"/>
</dbReference>
<protein>
    <submittedName>
        <fullName evidence="4">Transcriptional regulator</fullName>
    </submittedName>
</protein>
<evidence type="ECO:0000259" key="2">
    <source>
        <dbReference type="SMART" id="SM00347"/>
    </source>
</evidence>
<dbReference type="RefSeq" id="WP_101619377.1">
    <property type="nucleotide sequence ID" value="NZ_FXZD01000003.1"/>
</dbReference>
<dbReference type="InterPro" id="IPR036390">
    <property type="entry name" value="WH_DNA-bd_sf"/>
</dbReference>